<evidence type="ECO:0000313" key="2">
    <source>
        <dbReference type="Proteomes" id="UP000595917"/>
    </source>
</evidence>
<sequence length="47" mass="5140">MQIGVSTLDTKIPPSALPRIKLGKSVRFLRSDVEAYVLENRIGGGKK</sequence>
<evidence type="ECO:0008006" key="3">
    <source>
        <dbReference type="Google" id="ProtNLM"/>
    </source>
</evidence>
<protein>
    <recommendedName>
        <fullName evidence="3">Helix-turn-helix domain-containing protein</fullName>
    </recommendedName>
</protein>
<dbReference type="AlphaFoldDB" id="A0A7T7XLU1"/>
<dbReference type="Proteomes" id="UP000595917">
    <property type="component" value="Chromosome"/>
</dbReference>
<gene>
    <name evidence="1" type="ORF">JFL75_17240</name>
</gene>
<proteinExistence type="predicted"/>
<dbReference type="KEGG" id="bhc:JFL75_17240"/>
<dbReference type="EMBL" id="CP067089">
    <property type="protein sequence ID" value="QQO08652.1"/>
    <property type="molecule type" value="Genomic_DNA"/>
</dbReference>
<organism evidence="1 2">
    <name type="scientific">Breznakiella homolactica</name>
    <dbReference type="NCBI Taxonomy" id="2798577"/>
    <lineage>
        <taxon>Bacteria</taxon>
        <taxon>Pseudomonadati</taxon>
        <taxon>Spirochaetota</taxon>
        <taxon>Spirochaetia</taxon>
        <taxon>Spirochaetales</taxon>
        <taxon>Breznakiellaceae</taxon>
        <taxon>Breznakiella</taxon>
    </lineage>
</organism>
<evidence type="ECO:0000313" key="1">
    <source>
        <dbReference type="EMBL" id="QQO08652.1"/>
    </source>
</evidence>
<accession>A0A7T7XLU1</accession>
<name>A0A7T7XLU1_9SPIR</name>
<keyword evidence="2" id="KW-1185">Reference proteome</keyword>
<reference evidence="1" key="1">
    <citation type="submission" date="2021-01" db="EMBL/GenBank/DDBJ databases">
        <title>Description of Breznakiella homolactica.</title>
        <authorList>
            <person name="Song Y."/>
            <person name="Brune A."/>
        </authorList>
    </citation>
    <scope>NUCLEOTIDE SEQUENCE</scope>
    <source>
        <strain evidence="1">RmG30</strain>
    </source>
</reference>